<protein>
    <recommendedName>
        <fullName evidence="1">DUF5610 domain-containing protein</fullName>
    </recommendedName>
</protein>
<feature type="domain" description="DUF5610" evidence="1">
    <location>
        <begin position="95"/>
        <end position="214"/>
    </location>
</feature>
<accession>Q0HZ50</accession>
<dbReference type="InterPro" id="IPR041651">
    <property type="entry name" value="DUF5610"/>
</dbReference>
<dbReference type="Gene3D" id="1.10.132.90">
    <property type="match status" value="1"/>
</dbReference>
<dbReference type="Pfam" id="PF18433">
    <property type="entry name" value="DUF5610"/>
    <property type="match status" value="1"/>
</dbReference>
<reference evidence="2" key="1">
    <citation type="submission" date="2006-08" db="EMBL/GenBank/DDBJ databases">
        <title>Complete sequence of Chromosome1 of Shewanella sp. MR-7.</title>
        <authorList>
            <consortium name="US DOE Joint Genome Institute"/>
            <person name="Copeland A."/>
            <person name="Lucas S."/>
            <person name="Lapidus A."/>
            <person name="Barry K."/>
            <person name="Detter J.C."/>
            <person name="Glavina del Rio T."/>
            <person name="Hammon N."/>
            <person name="Israni S."/>
            <person name="Dalin E."/>
            <person name="Tice H."/>
            <person name="Pitluck S."/>
            <person name="Kiss H."/>
            <person name="Brettin T."/>
            <person name="Bruce D."/>
            <person name="Han C."/>
            <person name="Tapia R."/>
            <person name="Gilna P."/>
            <person name="Schmutz J."/>
            <person name="Larimer F."/>
            <person name="Land M."/>
            <person name="Hauser L."/>
            <person name="Kyrpides N."/>
            <person name="Mikhailova N."/>
            <person name="Nealson K."/>
            <person name="Konstantinidis K."/>
            <person name="Klappenbach J."/>
            <person name="Tiedje J."/>
            <person name="Richardson P."/>
        </authorList>
    </citation>
    <scope>NUCLEOTIDE SEQUENCE</scope>
    <source>
        <strain evidence="2">MR-7</strain>
    </source>
</reference>
<evidence type="ECO:0000259" key="1">
    <source>
        <dbReference type="Pfam" id="PF18433"/>
    </source>
</evidence>
<name>Q0HZ50_SHESR</name>
<dbReference type="KEGG" id="shm:Shewmr7_0602"/>
<evidence type="ECO:0000313" key="2">
    <source>
        <dbReference type="EMBL" id="ABI41605.1"/>
    </source>
</evidence>
<gene>
    <name evidence="2" type="ordered locus">Shewmr7_0602</name>
</gene>
<proteinExistence type="predicted"/>
<organism evidence="2">
    <name type="scientific">Shewanella sp. (strain MR-7)</name>
    <dbReference type="NCBI Taxonomy" id="60481"/>
    <lineage>
        <taxon>Bacteria</taxon>
        <taxon>Pseudomonadati</taxon>
        <taxon>Pseudomonadota</taxon>
        <taxon>Gammaproteobacteria</taxon>
        <taxon>Alteromonadales</taxon>
        <taxon>Shewanellaceae</taxon>
        <taxon>Shewanella</taxon>
    </lineage>
</organism>
<sequence>MVLQFIKLLKLLNFWSIIKSSQIEWISIMEINNPAQVQTPSTPHKKYADNAAANNEKTKNVEAPGKQTAYQTSKQLMNQTILSAQEEVSIKSGDQSMALLYRAAIEAIDKELAPSMGPNATQTNYDNNVDYSPEATADRIVSFATQFFSIHQQQNSNMSLNDQLDSFMSIIGGAIDNGFKEARDILSGLKVLQGDIADGVDKTYGLVQEGLQAFRDSFNKKPDETQTASA</sequence>
<dbReference type="EMBL" id="CP000444">
    <property type="protein sequence ID" value="ABI41605.1"/>
    <property type="molecule type" value="Genomic_DNA"/>
</dbReference>
<dbReference type="HOGENOM" id="CLU_098243_0_0_6"/>
<dbReference type="AlphaFoldDB" id="Q0HZ50"/>